<dbReference type="Pfam" id="PF03176">
    <property type="entry name" value="MMPL"/>
    <property type="match status" value="2"/>
</dbReference>
<name>A0A2U2MUY9_9BIFI</name>
<reference evidence="8 9" key="1">
    <citation type="journal article" date="2018" name="Int. J. Syst. Evol. Microbiol.">
        <title>Bifidobacterium catulorum sp. nov., a novel taxon from the faeces of the baby common marmoset (Callithrix jacchus).</title>
        <authorList>
            <person name="Modesto M."/>
            <person name="Michelini S."/>
            <person name="Oki K."/>
            <person name="Biavati B."/>
            <person name="Watanabe K."/>
            <person name="Mattarelli P."/>
        </authorList>
    </citation>
    <scope>NUCLEOTIDE SEQUENCE [LARGE SCALE GENOMIC DNA]</scope>
    <source>
        <strain evidence="8 9">MRM 8.19</strain>
    </source>
</reference>
<sequence>MSSFLYRLGRAMSRRRRTVFVTWLLILVLAITSMSALAKGTNDEFAIPGSESQSALDHLKHVFPEVSGTSAQIVVVTPDGESVDTPENREAIGRLSQRIGGYDQVALAADPFSDTVKDAVSEDGHAAIIAIQFEVAVNELKPEIKAKLESDGEQLRRSLGHGIAVHVGGSAFSNAIPSLSPTEGLGLIIALIVLLLTFGSMIAAGMPLLTAIIGVGVAVASIYAMTAWATISSTAPMLAVMLGLAVGIDYALFLISRHRDQMAQGLDVEESIARAVATAGSAVIFAGLTVVIALLGLSVAGIPFLTTMGLSAAFGVVVAVAVAETLVPALMAFAGDRLRPKAADGDSRHRSRNRFARFWVRVVTAKPLITLMAIVAALAAMAVPATQLRLALPDNGVEESGTPARSAYDAIAEHFGPGFNGPLIVTADVIQSSNPIGLVNDLADDIRDIPGVKSVPLATPNPKGDTGIIQIVPETGPSDPRTEQLVRTLRDKEAYFNDKYDTTTAVTGITAVAIDVSSKLGNALLPFGILVAGLSLVLLAMVFRSIWVPVKATVGYLLSVLAAFGATSWVFQLGHGADLIHVQRVGAIISFLPIILMGVLFGLAMDYEVFLVSRIREHYAHHGDAKAAITEGFAAASKVVVAAATIMFAVFAAFIPEGSATIKPIAFSLAVGVFVDAFVIRLTLVPAVLALLGKRAWHLPAAIDRSLPVFDAEGDGLSQELRLKDWPSPDSHESISAAGLSADDDRGVPLFENLDLHVPDGGVLVIEGAGVSGKSALLYTLSGRVTTFRGDLKVLGQTLPQHVRAVRSTVALIGCANLPGPLDAIEQALADHAGIIFLDDADAVLYPNARNRLRKLLATRTAGSSPVTYVMTCQNAGQLADILPSDGVRILSLDAESSKYRA</sequence>
<dbReference type="PANTHER" id="PTHR33406">
    <property type="entry name" value="MEMBRANE PROTEIN MJ1562-RELATED"/>
    <property type="match status" value="1"/>
</dbReference>
<feature type="transmembrane region" description="Helical" evidence="6">
    <location>
        <begin position="358"/>
        <end position="383"/>
    </location>
</feature>
<dbReference type="AlphaFoldDB" id="A0A2U2MUY9"/>
<feature type="transmembrane region" description="Helical" evidence="6">
    <location>
        <begin position="310"/>
        <end position="333"/>
    </location>
</feature>
<dbReference type="Gene3D" id="3.40.50.300">
    <property type="entry name" value="P-loop containing nucleotide triphosphate hydrolases"/>
    <property type="match status" value="1"/>
</dbReference>
<evidence type="ECO:0000259" key="7">
    <source>
        <dbReference type="PROSITE" id="PS50156"/>
    </source>
</evidence>
<feature type="transmembrane region" description="Helical" evidence="6">
    <location>
        <begin position="184"/>
        <end position="204"/>
    </location>
</feature>
<dbReference type="Proteomes" id="UP000245753">
    <property type="component" value="Unassembled WGS sequence"/>
</dbReference>
<dbReference type="OrthoDB" id="7051771at2"/>
<dbReference type="Gene3D" id="1.20.1640.10">
    <property type="entry name" value="Multidrug efflux transporter AcrB transmembrane domain"/>
    <property type="match status" value="2"/>
</dbReference>
<feature type="transmembrane region" description="Helical" evidence="6">
    <location>
        <begin position="211"/>
        <end position="231"/>
    </location>
</feature>
<comment type="caution">
    <text evidence="8">The sequence shown here is derived from an EMBL/GenBank/DDBJ whole genome shotgun (WGS) entry which is preliminary data.</text>
</comment>
<evidence type="ECO:0000256" key="3">
    <source>
        <dbReference type="ARBA" id="ARBA00022692"/>
    </source>
</evidence>
<dbReference type="InterPro" id="IPR027417">
    <property type="entry name" value="P-loop_NTPase"/>
</dbReference>
<feature type="transmembrane region" description="Helical" evidence="6">
    <location>
        <begin position="585"/>
        <end position="612"/>
    </location>
</feature>
<feature type="transmembrane region" description="Helical" evidence="6">
    <location>
        <begin position="523"/>
        <end position="542"/>
    </location>
</feature>
<evidence type="ECO:0000256" key="2">
    <source>
        <dbReference type="ARBA" id="ARBA00022475"/>
    </source>
</evidence>
<keyword evidence="5 6" id="KW-0472">Membrane</keyword>
<evidence type="ECO:0000313" key="9">
    <source>
        <dbReference type="Proteomes" id="UP000245753"/>
    </source>
</evidence>
<dbReference type="InterPro" id="IPR000731">
    <property type="entry name" value="SSD"/>
</dbReference>
<organism evidence="8 9">
    <name type="scientific">Bifidobacterium catulorum</name>
    <dbReference type="NCBI Taxonomy" id="1630173"/>
    <lineage>
        <taxon>Bacteria</taxon>
        <taxon>Bacillati</taxon>
        <taxon>Actinomycetota</taxon>
        <taxon>Actinomycetes</taxon>
        <taxon>Bifidobacteriales</taxon>
        <taxon>Bifidobacteriaceae</taxon>
        <taxon>Bifidobacterium</taxon>
    </lineage>
</organism>
<feature type="transmembrane region" description="Helical" evidence="6">
    <location>
        <begin position="667"/>
        <end position="692"/>
    </location>
</feature>
<evidence type="ECO:0000313" key="8">
    <source>
        <dbReference type="EMBL" id="PWG60683.1"/>
    </source>
</evidence>
<feature type="transmembrane region" description="Helical" evidence="6">
    <location>
        <begin position="633"/>
        <end position="655"/>
    </location>
</feature>
<keyword evidence="3 6" id="KW-0812">Transmembrane</keyword>
<dbReference type="PROSITE" id="PS50156">
    <property type="entry name" value="SSD"/>
    <property type="match status" value="1"/>
</dbReference>
<keyword evidence="9" id="KW-1185">Reference proteome</keyword>
<keyword evidence="2" id="KW-1003">Cell membrane</keyword>
<dbReference type="PANTHER" id="PTHR33406:SF13">
    <property type="entry name" value="MEMBRANE PROTEIN YDFJ"/>
    <property type="match status" value="1"/>
</dbReference>
<protein>
    <submittedName>
        <fullName evidence="8">Transporter</fullName>
    </submittedName>
</protein>
<feature type="transmembrane region" description="Helical" evidence="6">
    <location>
        <begin position="554"/>
        <end position="573"/>
    </location>
</feature>
<dbReference type="InterPro" id="IPR050545">
    <property type="entry name" value="Mycobact_MmpL"/>
</dbReference>
<dbReference type="SUPFAM" id="SSF82866">
    <property type="entry name" value="Multidrug efflux transporter AcrB transmembrane domain"/>
    <property type="match status" value="2"/>
</dbReference>
<dbReference type="CDD" id="cd00267">
    <property type="entry name" value="ABC_ATPase"/>
    <property type="match status" value="1"/>
</dbReference>
<dbReference type="EMBL" id="QFFN01000001">
    <property type="protein sequence ID" value="PWG60683.1"/>
    <property type="molecule type" value="Genomic_DNA"/>
</dbReference>
<proteinExistence type="predicted"/>
<dbReference type="SUPFAM" id="SSF52540">
    <property type="entry name" value="P-loop containing nucleoside triphosphate hydrolases"/>
    <property type="match status" value="1"/>
</dbReference>
<feature type="transmembrane region" description="Helical" evidence="6">
    <location>
        <begin position="276"/>
        <end position="304"/>
    </location>
</feature>
<keyword evidence="4 6" id="KW-1133">Transmembrane helix</keyword>
<dbReference type="GO" id="GO:0005886">
    <property type="term" value="C:plasma membrane"/>
    <property type="evidence" value="ECO:0007669"/>
    <property type="project" value="UniProtKB-SubCell"/>
</dbReference>
<feature type="domain" description="SSD" evidence="7">
    <location>
        <begin position="186"/>
        <end position="333"/>
    </location>
</feature>
<gene>
    <name evidence="8" type="ORF">DF200_00105</name>
</gene>
<evidence type="ECO:0000256" key="6">
    <source>
        <dbReference type="SAM" id="Phobius"/>
    </source>
</evidence>
<dbReference type="InterPro" id="IPR004869">
    <property type="entry name" value="MMPL_dom"/>
</dbReference>
<evidence type="ECO:0000256" key="5">
    <source>
        <dbReference type="ARBA" id="ARBA00023136"/>
    </source>
</evidence>
<evidence type="ECO:0000256" key="4">
    <source>
        <dbReference type="ARBA" id="ARBA00022989"/>
    </source>
</evidence>
<accession>A0A2U2MUY9</accession>
<evidence type="ECO:0000256" key="1">
    <source>
        <dbReference type="ARBA" id="ARBA00004651"/>
    </source>
</evidence>
<feature type="transmembrane region" description="Helical" evidence="6">
    <location>
        <begin position="237"/>
        <end position="255"/>
    </location>
</feature>
<comment type="subcellular location">
    <subcellularLocation>
        <location evidence="1">Cell membrane</location>
        <topology evidence="1">Multi-pass membrane protein</topology>
    </subcellularLocation>
</comment>